<organism evidence="1">
    <name type="scientific">bioreactor metagenome</name>
    <dbReference type="NCBI Taxonomy" id="1076179"/>
    <lineage>
        <taxon>unclassified sequences</taxon>
        <taxon>metagenomes</taxon>
        <taxon>ecological metagenomes</taxon>
    </lineage>
</organism>
<dbReference type="InterPro" id="IPR036513">
    <property type="entry name" value="STAS_dom_sf"/>
</dbReference>
<proteinExistence type="predicted"/>
<evidence type="ECO:0008006" key="2">
    <source>
        <dbReference type="Google" id="ProtNLM"/>
    </source>
</evidence>
<comment type="caution">
    <text evidence="1">The sequence shown here is derived from an EMBL/GenBank/DDBJ whole genome shotgun (WGS) entry which is preliminary data.</text>
</comment>
<dbReference type="InterPro" id="IPR038396">
    <property type="entry name" value="SpoIIAA-like_sf"/>
</dbReference>
<dbReference type="Gene3D" id="3.40.50.10600">
    <property type="entry name" value="SpoIIaa-like domains"/>
    <property type="match status" value="1"/>
</dbReference>
<dbReference type="AlphaFoldDB" id="A0A645A3M6"/>
<evidence type="ECO:0000313" key="1">
    <source>
        <dbReference type="EMBL" id="MPM47795.1"/>
    </source>
</evidence>
<protein>
    <recommendedName>
        <fullName evidence="2">STAS/SEC14 domain-containing protein</fullName>
    </recommendedName>
</protein>
<reference evidence="1" key="1">
    <citation type="submission" date="2019-08" db="EMBL/GenBank/DDBJ databases">
        <authorList>
            <person name="Kucharzyk K."/>
            <person name="Murdoch R.W."/>
            <person name="Higgins S."/>
            <person name="Loffler F."/>
        </authorList>
    </citation>
    <scope>NUCLEOTIDE SEQUENCE</scope>
</reference>
<dbReference type="SUPFAM" id="SSF52091">
    <property type="entry name" value="SpoIIaa-like"/>
    <property type="match status" value="1"/>
</dbReference>
<accession>A0A645A3M6</accession>
<dbReference type="EMBL" id="VSSQ01011822">
    <property type="protein sequence ID" value="MPM47795.1"/>
    <property type="molecule type" value="Genomic_DNA"/>
</dbReference>
<name>A0A645A3M6_9ZZZZ</name>
<sequence>MIESHFNKEKGVLYTVVQGTISAEEMKRHSDEWLEKLEPMATLRIMEDSSAARPTFGTEMIDTFTETQKRFLNKFNVVRHAVVMDDPIKVAMAMLFDWIMKKKKSAYNMKVFSSLKSAEHWLMSDK</sequence>
<gene>
    <name evidence="1" type="ORF">SDC9_94513</name>
</gene>